<dbReference type="EMBL" id="JACVEL010000013">
    <property type="protein sequence ID" value="MBC9813655.1"/>
    <property type="molecule type" value="Genomic_DNA"/>
</dbReference>
<feature type="signal peptide" evidence="1">
    <location>
        <begin position="1"/>
        <end position="20"/>
    </location>
</feature>
<keyword evidence="3" id="KW-1185">Reference proteome</keyword>
<evidence type="ECO:0000313" key="3">
    <source>
        <dbReference type="Proteomes" id="UP000652681"/>
    </source>
</evidence>
<dbReference type="AlphaFoldDB" id="A0A8J6PFS6"/>
<evidence type="ECO:0000256" key="1">
    <source>
        <dbReference type="SAM" id="SignalP"/>
    </source>
</evidence>
<feature type="chain" id="PRO_5035261642" evidence="1">
    <location>
        <begin position="21"/>
        <end position="136"/>
    </location>
</feature>
<reference evidence="2" key="1">
    <citation type="submission" date="2020-09" db="EMBL/GenBank/DDBJ databases">
        <title>Taishania pollutisoli gen. nov., sp. nov., Isolated from Tetrabromobisphenol A-Contaminated Soil.</title>
        <authorList>
            <person name="Chen Q."/>
        </authorList>
    </citation>
    <scope>NUCLEOTIDE SEQUENCE</scope>
    <source>
        <strain evidence="2">CZZ-1</strain>
    </source>
</reference>
<name>A0A8J6PFS6_9FLAO</name>
<comment type="caution">
    <text evidence="2">The sequence shown here is derived from an EMBL/GenBank/DDBJ whole genome shotgun (WGS) entry which is preliminary data.</text>
</comment>
<gene>
    <name evidence="2" type="ORF">H9Y05_14360</name>
</gene>
<dbReference type="Proteomes" id="UP000652681">
    <property type="component" value="Unassembled WGS sequence"/>
</dbReference>
<dbReference type="RefSeq" id="WP_163490005.1">
    <property type="nucleotide sequence ID" value="NZ_JACVEL010000013.1"/>
</dbReference>
<keyword evidence="1" id="KW-0732">Signal</keyword>
<proteinExistence type="predicted"/>
<protein>
    <submittedName>
        <fullName evidence="2">Uncharacterized protein</fullName>
    </submittedName>
</protein>
<organism evidence="2 3">
    <name type="scientific">Taishania pollutisoli</name>
    <dbReference type="NCBI Taxonomy" id="2766479"/>
    <lineage>
        <taxon>Bacteria</taxon>
        <taxon>Pseudomonadati</taxon>
        <taxon>Bacteroidota</taxon>
        <taxon>Flavobacteriia</taxon>
        <taxon>Flavobacteriales</taxon>
        <taxon>Crocinitomicaceae</taxon>
        <taxon>Taishania</taxon>
    </lineage>
</organism>
<evidence type="ECO:0000313" key="2">
    <source>
        <dbReference type="EMBL" id="MBC9813655.1"/>
    </source>
</evidence>
<accession>A0A8J6PFS6</accession>
<sequence>MKKPLYYCLLLLALVPFCSAAQLDSASVNAYFDMTEAQVEGLDSTVNLKVIKTETWINDFDFFGEIVIEFTEISTGYTVYIAKKTKAQILAENLISDNTIRIPGYHIEEQRSYKMRFIIRDYQGNNVLEPEFTLIH</sequence>